<proteinExistence type="predicted"/>
<organism evidence="2 3">
    <name type="scientific">Cladonia borealis</name>
    <dbReference type="NCBI Taxonomy" id="184061"/>
    <lineage>
        <taxon>Eukaryota</taxon>
        <taxon>Fungi</taxon>
        <taxon>Dikarya</taxon>
        <taxon>Ascomycota</taxon>
        <taxon>Pezizomycotina</taxon>
        <taxon>Lecanoromycetes</taxon>
        <taxon>OSLEUM clade</taxon>
        <taxon>Lecanoromycetidae</taxon>
        <taxon>Lecanorales</taxon>
        <taxon>Lecanorineae</taxon>
        <taxon>Cladoniaceae</taxon>
        <taxon>Cladonia</taxon>
    </lineage>
</organism>
<gene>
    <name evidence="2" type="ORF">JMJ35_002890</name>
</gene>
<sequence>MRWTEQGIWNSKRKQFAFGRWKHEEPLEPESELVTDSKAGPSLSFSFSPNSQPKPRRSKSDNAKSDNEKRRIAEQQVIREREREASRPYHQFLYQMSKERERIQQESENGEGADGADINTKAYENVKNIWTKRRIWNEKWGTMPGMSWKHEGPFEEEDADGLASVPANSLVNGRHEAGEAPAIRIFGSPSPGKSDHRQASGALKSSSQRGPPADIDPVELDNGGAERSSSTSNSTSLGSGENALRSETGRALLKSKRRVYREDGKPANTFLGPVHSSKVLKVAGKRRGPQERLNISQMLLSNGLPISSAVNAAEV</sequence>
<feature type="region of interest" description="Disordered" evidence="1">
    <location>
        <begin position="183"/>
        <end position="257"/>
    </location>
</feature>
<evidence type="ECO:0000256" key="1">
    <source>
        <dbReference type="SAM" id="MobiDB-lite"/>
    </source>
</evidence>
<evidence type="ECO:0000313" key="2">
    <source>
        <dbReference type="EMBL" id="KAK0514273.1"/>
    </source>
</evidence>
<accession>A0AA39V366</accession>
<feature type="compositionally biased region" description="Basic and acidic residues" evidence="1">
    <location>
        <begin position="58"/>
        <end position="87"/>
    </location>
</feature>
<comment type="caution">
    <text evidence="2">The sequence shown here is derived from an EMBL/GenBank/DDBJ whole genome shotgun (WGS) entry which is preliminary data.</text>
</comment>
<feature type="compositionally biased region" description="Low complexity" evidence="1">
    <location>
        <begin position="228"/>
        <end position="240"/>
    </location>
</feature>
<feature type="region of interest" description="Disordered" evidence="1">
    <location>
        <begin position="24"/>
        <end position="118"/>
    </location>
</feature>
<feature type="compositionally biased region" description="Polar residues" evidence="1">
    <location>
        <begin position="43"/>
        <end position="53"/>
    </location>
</feature>
<evidence type="ECO:0000313" key="3">
    <source>
        <dbReference type="Proteomes" id="UP001166286"/>
    </source>
</evidence>
<keyword evidence="3" id="KW-1185">Reference proteome</keyword>
<name>A0AA39V366_9LECA</name>
<protein>
    <submittedName>
        <fullName evidence="2">Uncharacterized protein</fullName>
    </submittedName>
</protein>
<dbReference type="EMBL" id="JAFEKC020000005">
    <property type="protein sequence ID" value="KAK0514273.1"/>
    <property type="molecule type" value="Genomic_DNA"/>
</dbReference>
<feature type="region of interest" description="Disordered" evidence="1">
    <location>
        <begin position="145"/>
        <end position="166"/>
    </location>
</feature>
<dbReference type="AlphaFoldDB" id="A0AA39V366"/>
<reference evidence="2" key="1">
    <citation type="submission" date="2023-03" db="EMBL/GenBank/DDBJ databases">
        <title>Complete genome of Cladonia borealis.</title>
        <authorList>
            <person name="Park H."/>
        </authorList>
    </citation>
    <scope>NUCLEOTIDE SEQUENCE</scope>
    <source>
        <strain evidence="2">ANT050790</strain>
    </source>
</reference>
<dbReference type="Proteomes" id="UP001166286">
    <property type="component" value="Unassembled WGS sequence"/>
</dbReference>